<keyword evidence="5" id="KW-0472">Membrane</keyword>
<organism evidence="7 8">
    <name type="scientific">Fodinibius salsisoli</name>
    <dbReference type="NCBI Taxonomy" id="2820877"/>
    <lineage>
        <taxon>Bacteria</taxon>
        <taxon>Pseudomonadati</taxon>
        <taxon>Balneolota</taxon>
        <taxon>Balneolia</taxon>
        <taxon>Balneolales</taxon>
        <taxon>Balneolaceae</taxon>
        <taxon>Fodinibius</taxon>
    </lineage>
</organism>
<dbReference type="SUPFAM" id="SSF140478">
    <property type="entry name" value="LemA-like"/>
    <property type="match status" value="1"/>
</dbReference>
<sequence length="195" mass="21956">MNIKTLIGIGAVVLLVIYGININNGLVEKQETVNQSWAQVENQYQRRADLVPNLVNTVKGAADFEQETLTDVIEARSKASSIQLNADDLNNPQRIQQFQQAQQQLSGALSRLMVTVERYPELKANQNFRDLQTQLEGTENRIATERQRFNEAVQTYNTDIQKFPTNVFAGILGFDDKAYFEADEGASEAPEVDFN</sequence>
<evidence type="ECO:0000313" key="8">
    <source>
        <dbReference type="Proteomes" id="UP001207918"/>
    </source>
</evidence>
<keyword evidence="4" id="KW-1133">Transmembrane helix</keyword>
<evidence type="ECO:0000313" key="7">
    <source>
        <dbReference type="EMBL" id="MCW9705962.1"/>
    </source>
</evidence>
<evidence type="ECO:0000256" key="1">
    <source>
        <dbReference type="ARBA" id="ARBA00004167"/>
    </source>
</evidence>
<dbReference type="InterPro" id="IPR023353">
    <property type="entry name" value="LemA-like_dom_sf"/>
</dbReference>
<name>A0ABT3PJ57_9BACT</name>
<dbReference type="PANTHER" id="PTHR34478">
    <property type="entry name" value="PROTEIN LEMA"/>
    <property type="match status" value="1"/>
</dbReference>
<comment type="subcellular location">
    <subcellularLocation>
        <location evidence="1">Membrane</location>
        <topology evidence="1">Single-pass membrane protein</topology>
    </subcellularLocation>
</comment>
<dbReference type="Gene3D" id="1.20.1440.20">
    <property type="entry name" value="LemA-like domain"/>
    <property type="match status" value="1"/>
</dbReference>
<dbReference type="RefSeq" id="WP_265764659.1">
    <property type="nucleotide sequence ID" value="NZ_JAGGJA010000002.1"/>
</dbReference>
<dbReference type="Pfam" id="PF04011">
    <property type="entry name" value="LemA"/>
    <property type="match status" value="1"/>
</dbReference>
<evidence type="ECO:0000256" key="3">
    <source>
        <dbReference type="ARBA" id="ARBA00022692"/>
    </source>
</evidence>
<dbReference type="Proteomes" id="UP001207918">
    <property type="component" value="Unassembled WGS sequence"/>
</dbReference>
<feature type="coiled-coil region" evidence="6">
    <location>
        <begin position="121"/>
        <end position="148"/>
    </location>
</feature>
<protein>
    <submittedName>
        <fullName evidence="7">LemA family protein</fullName>
    </submittedName>
</protein>
<keyword evidence="3" id="KW-0812">Transmembrane</keyword>
<accession>A0ABT3PJ57</accession>
<evidence type="ECO:0000256" key="6">
    <source>
        <dbReference type="SAM" id="Coils"/>
    </source>
</evidence>
<gene>
    <name evidence="7" type="ORF">J6I44_03825</name>
</gene>
<evidence type="ECO:0000256" key="5">
    <source>
        <dbReference type="ARBA" id="ARBA00023136"/>
    </source>
</evidence>
<evidence type="ECO:0000256" key="2">
    <source>
        <dbReference type="ARBA" id="ARBA00008854"/>
    </source>
</evidence>
<keyword evidence="8" id="KW-1185">Reference proteome</keyword>
<proteinExistence type="inferred from homology"/>
<dbReference type="EMBL" id="JAGGJA010000002">
    <property type="protein sequence ID" value="MCW9705962.1"/>
    <property type="molecule type" value="Genomic_DNA"/>
</dbReference>
<evidence type="ECO:0000256" key="4">
    <source>
        <dbReference type="ARBA" id="ARBA00022989"/>
    </source>
</evidence>
<keyword evidence="6" id="KW-0175">Coiled coil</keyword>
<comment type="caution">
    <text evidence="7">The sequence shown here is derived from an EMBL/GenBank/DDBJ whole genome shotgun (WGS) entry which is preliminary data.</text>
</comment>
<reference evidence="7 8" key="1">
    <citation type="submission" date="2021-03" db="EMBL/GenBank/DDBJ databases">
        <title>Aliifodinibius sp. nov., a new bacterium isolated from saline soil.</title>
        <authorList>
            <person name="Galisteo C."/>
            <person name="De La Haba R."/>
            <person name="Sanchez-Porro C."/>
            <person name="Ventosa A."/>
        </authorList>
    </citation>
    <scope>NUCLEOTIDE SEQUENCE [LARGE SCALE GENOMIC DNA]</scope>
    <source>
        <strain evidence="7 8">1BSP15-2V2</strain>
    </source>
</reference>
<dbReference type="PANTHER" id="PTHR34478:SF2">
    <property type="entry name" value="MEMBRANE PROTEIN"/>
    <property type="match status" value="1"/>
</dbReference>
<comment type="similarity">
    <text evidence="2">Belongs to the LemA family.</text>
</comment>
<dbReference type="InterPro" id="IPR007156">
    <property type="entry name" value="MamQ_LemA"/>
</dbReference>